<keyword evidence="1" id="KW-0472">Membrane</keyword>
<evidence type="ECO:0000259" key="2">
    <source>
        <dbReference type="Pfam" id="PF04773"/>
    </source>
</evidence>
<keyword evidence="5" id="KW-1185">Reference proteome</keyword>
<dbReference type="PANTHER" id="PTHR30273:SF2">
    <property type="entry name" value="PROTEIN FECR"/>
    <property type="match status" value="1"/>
</dbReference>
<proteinExistence type="predicted"/>
<dbReference type="Gene3D" id="3.55.50.30">
    <property type="match status" value="1"/>
</dbReference>
<dbReference type="Proteomes" id="UP000192980">
    <property type="component" value="Unassembled WGS sequence"/>
</dbReference>
<keyword evidence="1" id="KW-0812">Transmembrane</keyword>
<dbReference type="Gene3D" id="2.60.120.1440">
    <property type="match status" value="1"/>
</dbReference>
<dbReference type="STRING" id="561061.SAMN05660862_2561"/>
<dbReference type="Pfam" id="PF04773">
    <property type="entry name" value="FecR"/>
    <property type="match status" value="1"/>
</dbReference>
<dbReference type="PANTHER" id="PTHR30273">
    <property type="entry name" value="PERIPLASMIC SIGNAL SENSOR AND SIGMA FACTOR ACTIVATOR FECR-RELATED"/>
    <property type="match status" value="1"/>
</dbReference>
<dbReference type="AlphaFoldDB" id="A0A1X7K4L2"/>
<dbReference type="GO" id="GO:0016989">
    <property type="term" value="F:sigma factor antagonist activity"/>
    <property type="evidence" value="ECO:0007669"/>
    <property type="project" value="TreeGrafter"/>
</dbReference>
<protein>
    <submittedName>
        <fullName evidence="4">FecR family protein</fullName>
    </submittedName>
</protein>
<feature type="transmembrane region" description="Helical" evidence="1">
    <location>
        <begin position="69"/>
        <end position="91"/>
    </location>
</feature>
<keyword evidence="1" id="KW-1133">Transmembrane helix</keyword>
<accession>A0A1X7K4L2</accession>
<gene>
    <name evidence="4" type="ORF">SAMN05660862_2561</name>
</gene>
<reference evidence="4 5" key="1">
    <citation type="submission" date="2017-04" db="EMBL/GenBank/DDBJ databases">
        <authorList>
            <person name="Afonso C.L."/>
            <person name="Miller P.J."/>
            <person name="Scott M.A."/>
            <person name="Spackman E."/>
            <person name="Goraichik I."/>
            <person name="Dimitrov K.M."/>
            <person name="Suarez D.L."/>
            <person name="Swayne D.E."/>
        </authorList>
    </citation>
    <scope>NUCLEOTIDE SEQUENCE [LARGE SCALE GENOMIC DNA]</scope>
    <source>
        <strain evidence="4 5">DSM 22418</strain>
    </source>
</reference>
<sequence>MKDAKLFFKQLTNFLNLKQTDKRDLVNWYDLISEGGIVDEEQLSITEKKAKIRLLSSIRRDRTLKIKRYVLQWSVAATLVFALGFFGLRYFGAEELASNTLLAEIGPAQERAVILLDNGKEIDLDQLRTNQQVQIGESIITKDAQGQIRYLDAKSGKEKVQINSLRVPKGATYRLTLTDGTKVMLNSDSKLTYPSSFGDGDRIVKLEGEAYFQVTKTTTKSRFIVESKQQKVQVLGTTFNVKSYTEDKQTETTLVEGTVNVGGHNELAVKNRRLKPSEQAVFTASGIDVHVVNVADVLSWVDGQFCFDGTNTEAVLQEIARWYDVDVQYERKGTAAQYKGKIPRDLPLNQFVELLNYAELKTKALVGSNKRINLLIN</sequence>
<name>A0A1X7K4L2_9SPHI</name>
<dbReference type="RefSeq" id="WP_085473291.1">
    <property type="nucleotide sequence ID" value="NZ_FXAU01000004.1"/>
</dbReference>
<dbReference type="EMBL" id="FXAU01000004">
    <property type="protein sequence ID" value="SMG35904.1"/>
    <property type="molecule type" value="Genomic_DNA"/>
</dbReference>
<dbReference type="OrthoDB" id="698378at2"/>
<evidence type="ECO:0000313" key="5">
    <source>
        <dbReference type="Proteomes" id="UP000192980"/>
    </source>
</evidence>
<evidence type="ECO:0000313" key="4">
    <source>
        <dbReference type="EMBL" id="SMG35904.1"/>
    </source>
</evidence>
<dbReference type="InterPro" id="IPR032508">
    <property type="entry name" value="FecR_C"/>
</dbReference>
<evidence type="ECO:0000256" key="1">
    <source>
        <dbReference type="SAM" id="Phobius"/>
    </source>
</evidence>
<organism evidence="4 5">
    <name type="scientific">Sphingobacterium psychroaquaticum</name>
    <dbReference type="NCBI Taxonomy" id="561061"/>
    <lineage>
        <taxon>Bacteria</taxon>
        <taxon>Pseudomonadati</taxon>
        <taxon>Bacteroidota</taxon>
        <taxon>Sphingobacteriia</taxon>
        <taxon>Sphingobacteriales</taxon>
        <taxon>Sphingobacteriaceae</taxon>
        <taxon>Sphingobacterium</taxon>
    </lineage>
</organism>
<feature type="domain" description="Protein FecR C-terminal" evidence="3">
    <location>
        <begin position="304"/>
        <end position="358"/>
    </location>
</feature>
<dbReference type="InterPro" id="IPR012373">
    <property type="entry name" value="Ferrdict_sens_TM"/>
</dbReference>
<feature type="domain" description="FecR protein" evidence="2">
    <location>
        <begin position="165"/>
        <end position="260"/>
    </location>
</feature>
<dbReference type="Pfam" id="PF16344">
    <property type="entry name" value="FecR_C"/>
    <property type="match status" value="1"/>
</dbReference>
<dbReference type="InterPro" id="IPR006860">
    <property type="entry name" value="FecR"/>
</dbReference>
<evidence type="ECO:0000259" key="3">
    <source>
        <dbReference type="Pfam" id="PF16344"/>
    </source>
</evidence>